<dbReference type="AlphaFoldDB" id="A0A5E4Q3A4"/>
<dbReference type="PANTHER" id="PTHR11767">
    <property type="entry name" value="INWARD RECTIFIER POTASSIUM CHANNEL"/>
    <property type="match status" value="1"/>
</dbReference>
<name>A0A5E4Q3A4_9NEOP</name>
<comment type="subcellular location">
    <subcellularLocation>
        <location evidence="1 11">Membrane</location>
        <topology evidence="1 11">Multi-pass membrane protein</topology>
    </subcellularLocation>
</comment>
<evidence type="ECO:0000256" key="1">
    <source>
        <dbReference type="ARBA" id="ARBA00004141"/>
    </source>
</evidence>
<dbReference type="InterPro" id="IPR013518">
    <property type="entry name" value="K_chnl_inward-rec_Kir_cyto"/>
</dbReference>
<keyword evidence="9 13" id="KW-0472">Membrane</keyword>
<evidence type="ECO:0000256" key="4">
    <source>
        <dbReference type="ARBA" id="ARBA00022692"/>
    </source>
</evidence>
<feature type="transmembrane region" description="Helical" evidence="13">
    <location>
        <begin position="619"/>
        <end position="642"/>
    </location>
</feature>
<organism evidence="15 16">
    <name type="scientific">Leptidea sinapis</name>
    <dbReference type="NCBI Taxonomy" id="189913"/>
    <lineage>
        <taxon>Eukaryota</taxon>
        <taxon>Metazoa</taxon>
        <taxon>Ecdysozoa</taxon>
        <taxon>Arthropoda</taxon>
        <taxon>Hexapoda</taxon>
        <taxon>Insecta</taxon>
        <taxon>Pterygota</taxon>
        <taxon>Neoptera</taxon>
        <taxon>Endopterygota</taxon>
        <taxon>Lepidoptera</taxon>
        <taxon>Glossata</taxon>
        <taxon>Ditrysia</taxon>
        <taxon>Papilionoidea</taxon>
        <taxon>Pieridae</taxon>
        <taxon>Dismorphiinae</taxon>
        <taxon>Leptidea</taxon>
    </lineage>
</organism>
<evidence type="ECO:0000256" key="5">
    <source>
        <dbReference type="ARBA" id="ARBA00022882"/>
    </source>
</evidence>
<dbReference type="EMBL" id="FZQP02001371">
    <property type="protein sequence ID" value="VVC92702.1"/>
    <property type="molecule type" value="Genomic_DNA"/>
</dbReference>
<keyword evidence="4 11" id="KW-0812">Transmembrane</keyword>
<protein>
    <recommendedName>
        <fullName evidence="14">Inward rectifier potassium channel C-terminal domain-containing protein</fullName>
    </recommendedName>
</protein>
<evidence type="ECO:0000256" key="9">
    <source>
        <dbReference type="ARBA" id="ARBA00023136"/>
    </source>
</evidence>
<feature type="compositionally biased region" description="Basic residues" evidence="12">
    <location>
        <begin position="562"/>
        <end position="584"/>
    </location>
</feature>
<feature type="domain" description="Inward rectifier potassium channel C-terminal" evidence="14">
    <location>
        <begin position="233"/>
        <end position="361"/>
    </location>
</feature>
<evidence type="ECO:0000256" key="11">
    <source>
        <dbReference type="RuleBase" id="RU003822"/>
    </source>
</evidence>
<dbReference type="Gene3D" id="1.10.287.70">
    <property type="match status" value="1"/>
</dbReference>
<sequence>MEQDNLIKESAFYEINQIYDECLTYLENYQRVPKELEPNKNEIIRNNNVKSISNPNVSLDDTNVGFKVINELKSNETINSLPGDNRSGRLRRLSQQLPKILITDSNTSLNRTSRLDVNTSKKTGLTKKHNYSRHEYRRRVDFPKRLVTKCGVENVALISNVPFEKIRLLNDTFHTLINLRWRWIVIGTVVIHFAIWLVFAVFWYITALAHYDFEPEPPQRLCVTGGKDFVTIFLASVEAQEGEVIRYFAQSLKLEQRQFLLWPVTLTHVIDCTSPLYHHTPQDLADDSYEITVSLKGASASMGTFTQSQTSYLPTEIVWGHRFPSVVRYDTNKQKYVIEYDKLSCIEPVDTPYCSSYQLHSSSGSPQEKERPGTPGSFSERVSTFKVKRYINMANNNYESERRGSRNRALERSLSYSEAIGNGSARSSIEIPRIANTEVYTNEELKKHYRISQTYVEGKEIVFPNIVTNVDTTVPMDFGGYVYSSQSSEDEQTDSGLIMTIDVETESPRSSDKRNVSDASTRPLVSSSSPNDTYESIEPDREGIYNEAPSSVFEYSTPYSKRRRAAKRCRRQHGRPMRSRRVVHKSGEENVPVRSNIPSKSMKYMRDIVNTVINSKWRYMILLIMFSHFVFWLLFASIWYVVSASYQEDIGDGKEHCITGTSSFAGMLMMAVETQMTIGYGVRYPNEECPEAIVIMVCLRDGELCLQFRVWDFLSTHLIGSTINAYLHKPIRTLEGELVPNYIQQLKLCQARALLLWPITVVHVIDAESPLFHMSAEDMMDYRFEIVVCLTGASKSLGTTTQSRTSYLSKEIIWGYRFKNVLKYCKKAEAYTIDVDNLNTVEQVETPLCSASRLKEFEEDMRSEQLLSTIDLSTSPTNLSLSQDETLSRVGESVPSTPVLNRTGTQRSYGWSFKRFYPERFQRSRDVGKQMQELEK</sequence>
<reference evidence="15 16" key="1">
    <citation type="submission" date="2017-07" db="EMBL/GenBank/DDBJ databases">
        <authorList>
            <person name="Talla V."/>
            <person name="Backstrom N."/>
        </authorList>
    </citation>
    <scope>NUCLEOTIDE SEQUENCE [LARGE SCALE GENOMIC DNA]</scope>
</reference>
<keyword evidence="6 11" id="KW-0630">Potassium</keyword>
<dbReference type="Gene3D" id="2.60.40.1400">
    <property type="entry name" value="G protein-activated inward rectifier potassium channel 1"/>
    <property type="match status" value="2"/>
</dbReference>
<evidence type="ECO:0000256" key="7">
    <source>
        <dbReference type="ARBA" id="ARBA00022989"/>
    </source>
</evidence>
<dbReference type="GO" id="GO:0005242">
    <property type="term" value="F:inward rectifier potassium channel activity"/>
    <property type="evidence" value="ECO:0007669"/>
    <property type="project" value="InterPro"/>
</dbReference>
<dbReference type="GO" id="GO:1990573">
    <property type="term" value="P:potassium ion import across plasma membrane"/>
    <property type="evidence" value="ECO:0007669"/>
    <property type="project" value="TreeGrafter"/>
</dbReference>
<keyword evidence="16" id="KW-1185">Reference proteome</keyword>
<evidence type="ECO:0000259" key="14">
    <source>
        <dbReference type="Pfam" id="PF17655"/>
    </source>
</evidence>
<keyword evidence="7 13" id="KW-1133">Transmembrane helix</keyword>
<accession>A0A5E4Q3A4</accession>
<evidence type="ECO:0000256" key="12">
    <source>
        <dbReference type="SAM" id="MobiDB-lite"/>
    </source>
</evidence>
<dbReference type="PRINTS" id="PR01320">
    <property type="entry name" value="KIRCHANNEL"/>
</dbReference>
<feature type="transmembrane region" description="Helical" evidence="13">
    <location>
        <begin position="183"/>
        <end position="205"/>
    </location>
</feature>
<keyword evidence="10 11" id="KW-0407">Ion channel</keyword>
<dbReference type="SUPFAM" id="SSF81296">
    <property type="entry name" value="E set domains"/>
    <property type="match status" value="2"/>
</dbReference>
<dbReference type="InterPro" id="IPR041647">
    <property type="entry name" value="IRK_C"/>
</dbReference>
<evidence type="ECO:0000256" key="6">
    <source>
        <dbReference type="ARBA" id="ARBA00022958"/>
    </source>
</evidence>
<evidence type="ECO:0000313" key="16">
    <source>
        <dbReference type="Proteomes" id="UP000324832"/>
    </source>
</evidence>
<evidence type="ECO:0000256" key="13">
    <source>
        <dbReference type="SAM" id="Phobius"/>
    </source>
</evidence>
<dbReference type="GO" id="GO:0034765">
    <property type="term" value="P:regulation of monoatomic ion transmembrane transport"/>
    <property type="evidence" value="ECO:0007669"/>
    <property type="project" value="TreeGrafter"/>
</dbReference>
<gene>
    <name evidence="15" type="ORF">LSINAPIS_LOCUS5073</name>
</gene>
<feature type="domain" description="Inward rectifier potassium channel C-terminal" evidence="14">
    <location>
        <begin position="696"/>
        <end position="857"/>
    </location>
</feature>
<dbReference type="PANTHER" id="PTHR11767:SF113">
    <property type="entry name" value="INWARDLY RECTIFYING POTASSIUM CHANNEL 2, ISOFORM D"/>
    <property type="match status" value="1"/>
</dbReference>
<feature type="compositionally biased region" description="Polar residues" evidence="12">
    <location>
        <begin position="357"/>
        <end position="366"/>
    </location>
</feature>
<feature type="compositionally biased region" description="Basic and acidic residues" evidence="12">
    <location>
        <begin position="506"/>
        <end position="516"/>
    </location>
</feature>
<evidence type="ECO:0000256" key="10">
    <source>
        <dbReference type="ARBA" id="ARBA00023303"/>
    </source>
</evidence>
<feature type="region of interest" description="Disordered" evidence="12">
    <location>
        <begin position="357"/>
        <end position="379"/>
    </location>
</feature>
<dbReference type="GO" id="GO:0005886">
    <property type="term" value="C:plasma membrane"/>
    <property type="evidence" value="ECO:0007669"/>
    <property type="project" value="TreeGrafter"/>
</dbReference>
<keyword evidence="8 11" id="KW-0406">Ion transport</keyword>
<keyword evidence="2 11" id="KW-0813">Transport</keyword>
<evidence type="ECO:0000256" key="2">
    <source>
        <dbReference type="ARBA" id="ARBA00022448"/>
    </source>
</evidence>
<comment type="similarity">
    <text evidence="11">Belongs to the inward rectifier-type potassium channel (TC 1.A.2.1) family.</text>
</comment>
<dbReference type="Pfam" id="PF17655">
    <property type="entry name" value="IRK_C"/>
    <property type="match status" value="2"/>
</dbReference>
<dbReference type="InterPro" id="IPR016449">
    <property type="entry name" value="K_chnl_inward-rec_Kir"/>
</dbReference>
<evidence type="ECO:0000313" key="15">
    <source>
        <dbReference type="EMBL" id="VVC92702.1"/>
    </source>
</evidence>
<dbReference type="InterPro" id="IPR014756">
    <property type="entry name" value="Ig_E-set"/>
</dbReference>
<proteinExistence type="inferred from homology"/>
<dbReference type="GO" id="GO:0034702">
    <property type="term" value="C:monoatomic ion channel complex"/>
    <property type="evidence" value="ECO:0007669"/>
    <property type="project" value="UniProtKB-KW"/>
</dbReference>
<dbReference type="SUPFAM" id="SSF81324">
    <property type="entry name" value="Voltage-gated potassium channels"/>
    <property type="match status" value="2"/>
</dbReference>
<feature type="region of interest" description="Disordered" evidence="12">
    <location>
        <begin position="503"/>
        <end position="541"/>
    </location>
</feature>
<evidence type="ECO:0000256" key="8">
    <source>
        <dbReference type="ARBA" id="ARBA00023065"/>
    </source>
</evidence>
<dbReference type="Proteomes" id="UP000324832">
    <property type="component" value="Unassembled WGS sequence"/>
</dbReference>
<keyword evidence="3 11" id="KW-0633">Potassium transport</keyword>
<feature type="compositionally biased region" description="Polar residues" evidence="12">
    <location>
        <begin position="517"/>
        <end position="534"/>
    </location>
</feature>
<feature type="region of interest" description="Disordered" evidence="12">
    <location>
        <begin position="562"/>
        <end position="595"/>
    </location>
</feature>
<evidence type="ECO:0000256" key="3">
    <source>
        <dbReference type="ARBA" id="ARBA00022538"/>
    </source>
</evidence>
<keyword evidence="5 11" id="KW-0851">Voltage-gated channel</keyword>